<feature type="domain" description="DUF6035" evidence="1">
    <location>
        <begin position="113"/>
        <end position="287"/>
    </location>
</feature>
<dbReference type="Pfam" id="PF25167">
    <property type="entry name" value="DUF7829"/>
    <property type="match status" value="1"/>
</dbReference>
<evidence type="ECO:0000259" key="3">
    <source>
        <dbReference type="Pfam" id="PF25169"/>
    </source>
</evidence>
<organism evidence="4 5">
    <name type="scientific">Pseudomonas fluorescens</name>
    <dbReference type="NCBI Taxonomy" id="294"/>
    <lineage>
        <taxon>Bacteria</taxon>
        <taxon>Pseudomonadati</taxon>
        <taxon>Pseudomonadota</taxon>
        <taxon>Gammaproteobacteria</taxon>
        <taxon>Pseudomonadales</taxon>
        <taxon>Pseudomonadaceae</taxon>
        <taxon>Pseudomonas</taxon>
    </lineage>
</organism>
<feature type="domain" description="DUF7829" evidence="2">
    <location>
        <begin position="352"/>
        <end position="421"/>
    </location>
</feature>
<dbReference type="EMBL" id="LR134318">
    <property type="protein sequence ID" value="VEF11059.1"/>
    <property type="molecule type" value="Genomic_DNA"/>
</dbReference>
<evidence type="ECO:0000313" key="4">
    <source>
        <dbReference type="EMBL" id="VEF11059.1"/>
    </source>
</evidence>
<proteinExistence type="predicted"/>
<dbReference type="Proteomes" id="UP000281909">
    <property type="component" value="Chromosome"/>
</dbReference>
<reference evidence="4 5" key="1">
    <citation type="submission" date="2018-12" db="EMBL/GenBank/DDBJ databases">
        <authorList>
            <consortium name="Pathogen Informatics"/>
        </authorList>
    </citation>
    <scope>NUCLEOTIDE SEQUENCE [LARGE SCALE GENOMIC DNA]</scope>
    <source>
        <strain evidence="4 5">NCTC9428</strain>
    </source>
</reference>
<dbReference type="InterPro" id="IPR057151">
    <property type="entry name" value="DUF7829"/>
</dbReference>
<name>A0A3S4PG64_PSEFL</name>
<dbReference type="OrthoDB" id="1302950at2"/>
<protein>
    <submittedName>
        <fullName evidence="4">Competence protein</fullName>
    </submittedName>
</protein>
<dbReference type="InterPro" id="IPR046099">
    <property type="entry name" value="DUF6035"/>
</dbReference>
<sequence>MRTLEYAQPTEQMKLTDVMDLDSATPIEISSFLSRELSLVIQDRAELASRFILDRDKPWLVCQLCGAALLLVRTQHRFFHFRHHPVIEGLIQCDISTKGELSSAQITAIKYNAQKESQAHIRLKGIIRDSLIADRSCGEPLVEKVWKGQPVADRATWRKPDVQVVRGNERIAFEVQLSTTFLTEIVGRREFYRANGGAMIWVFQSFDPSSTKTAEEDIFFLNNLNVFIVNDQTLARSRATGRMAFECWYAVPELTGRTIVNEWRRAEVFLDDLTFSPEKQLVFYNDYLSQREVLESSVNADVLRRDFHSFWMELGREDTPQSRERWVDLRERMAVTYPDIKLPNSHWTDPFQGAVSIVLSARYGRPIGYRFERLLNVSNQAFDSYKPFLLQFGWTLEIFEQNELLAEQDKKGTWAKRRQIIRTALQARDDAYRPDRQYNRLFAFLVPELKERLINMREW</sequence>
<evidence type="ECO:0000259" key="2">
    <source>
        <dbReference type="Pfam" id="PF25167"/>
    </source>
</evidence>
<dbReference type="InterPro" id="IPR057152">
    <property type="entry name" value="DUF7830"/>
</dbReference>
<accession>A0A3S4PG64</accession>
<evidence type="ECO:0000259" key="1">
    <source>
        <dbReference type="Pfam" id="PF19500"/>
    </source>
</evidence>
<dbReference type="AlphaFoldDB" id="A0A3S4PG64"/>
<feature type="domain" description="DUF7830" evidence="3">
    <location>
        <begin position="27"/>
        <end position="98"/>
    </location>
</feature>
<dbReference type="Pfam" id="PF19500">
    <property type="entry name" value="DUF6035"/>
    <property type="match status" value="1"/>
</dbReference>
<evidence type="ECO:0000313" key="5">
    <source>
        <dbReference type="Proteomes" id="UP000281909"/>
    </source>
</evidence>
<dbReference type="RefSeq" id="WP_092224494.1">
    <property type="nucleotide sequence ID" value="NZ_LR134318.1"/>
</dbReference>
<dbReference type="Pfam" id="PF25169">
    <property type="entry name" value="DUF7830"/>
    <property type="match status" value="1"/>
</dbReference>
<gene>
    <name evidence="4" type="ORF">NCTC9428_02674</name>
</gene>